<reference evidence="2" key="1">
    <citation type="journal article" date="2018" name="Genome Biol. Evol.">
        <title>Genomics and development of Lentinus tigrinus, a white-rot wood-decaying mushroom with dimorphic fruiting bodies.</title>
        <authorList>
            <person name="Wu B."/>
            <person name="Xu Z."/>
            <person name="Knudson A."/>
            <person name="Carlson A."/>
            <person name="Chen N."/>
            <person name="Kovaka S."/>
            <person name="LaButti K."/>
            <person name="Lipzen A."/>
            <person name="Pennachio C."/>
            <person name="Riley R."/>
            <person name="Schakwitz W."/>
            <person name="Umezawa K."/>
            <person name="Ohm R.A."/>
            <person name="Grigoriev I.V."/>
            <person name="Nagy L.G."/>
            <person name="Gibbons J."/>
            <person name="Hibbett D."/>
        </authorList>
    </citation>
    <scope>NUCLEOTIDE SEQUENCE [LARGE SCALE GENOMIC DNA]</scope>
    <source>
        <strain evidence="2">ALCF2SS1-6</strain>
    </source>
</reference>
<accession>A0A5C2RNB8</accession>
<name>A0A5C2RNB8_9APHY</name>
<feature type="region of interest" description="Disordered" evidence="1">
    <location>
        <begin position="18"/>
        <end position="62"/>
    </location>
</feature>
<keyword evidence="3" id="KW-1185">Reference proteome</keyword>
<evidence type="ECO:0000313" key="2">
    <source>
        <dbReference type="EMBL" id="RPD52804.1"/>
    </source>
</evidence>
<sequence>MRSHQGVGKFRAALHALLIAERPSAPPPSSSSARTGTGTGTGTGPQAPGAQPEPAHDSEPRFFGADDLGGLVVAMLNNLSLSDPHADLEDVGPSWGHPAEAPFYYGPTSGNLSESIPAHSSGANTAAVDSTPIFSPNEREHSASASTQVLPRGVPIHSDPSPFTMAPAAQEDWRAFLEYDRTQGL</sequence>
<protein>
    <submittedName>
        <fullName evidence="2">Uncharacterized protein</fullName>
    </submittedName>
</protein>
<dbReference type="AlphaFoldDB" id="A0A5C2RNB8"/>
<gene>
    <name evidence="2" type="ORF">L227DRAFT_439484</name>
</gene>
<dbReference type="EMBL" id="ML122339">
    <property type="protein sequence ID" value="RPD52804.1"/>
    <property type="molecule type" value="Genomic_DNA"/>
</dbReference>
<organism evidence="2 3">
    <name type="scientific">Lentinus tigrinus ALCF2SS1-6</name>
    <dbReference type="NCBI Taxonomy" id="1328759"/>
    <lineage>
        <taxon>Eukaryota</taxon>
        <taxon>Fungi</taxon>
        <taxon>Dikarya</taxon>
        <taxon>Basidiomycota</taxon>
        <taxon>Agaricomycotina</taxon>
        <taxon>Agaricomycetes</taxon>
        <taxon>Polyporales</taxon>
        <taxon>Polyporaceae</taxon>
        <taxon>Lentinus</taxon>
    </lineage>
</organism>
<evidence type="ECO:0000313" key="3">
    <source>
        <dbReference type="Proteomes" id="UP000313359"/>
    </source>
</evidence>
<dbReference type="Proteomes" id="UP000313359">
    <property type="component" value="Unassembled WGS sequence"/>
</dbReference>
<evidence type="ECO:0000256" key="1">
    <source>
        <dbReference type="SAM" id="MobiDB-lite"/>
    </source>
</evidence>
<proteinExistence type="predicted"/>
<feature type="compositionally biased region" description="Low complexity" evidence="1">
    <location>
        <begin position="44"/>
        <end position="53"/>
    </location>
</feature>
<feature type="region of interest" description="Disordered" evidence="1">
    <location>
        <begin position="137"/>
        <end position="164"/>
    </location>
</feature>